<name>A0A433D245_9FUNG</name>
<sequence>MDAKKAMREVKWDVPIWTCEHVQVVSILSYLQPTIPPPKKKKKTLYISHIYSRSSSHLPYCNGWSVMCTTWHNASGATRASCASNAIRAARSSSSRKRRRCAELTNRTGIFLSTKEGGIDEIRWKIR</sequence>
<accession>A0A433D245</accession>
<evidence type="ECO:0000313" key="2">
    <source>
        <dbReference type="Proteomes" id="UP000268093"/>
    </source>
</evidence>
<reference evidence="1 2" key="1">
    <citation type="journal article" date="2018" name="New Phytol.">
        <title>Phylogenomics of Endogonaceae and evolution of mycorrhizas within Mucoromycota.</title>
        <authorList>
            <person name="Chang Y."/>
            <person name="Desiro A."/>
            <person name="Na H."/>
            <person name="Sandor L."/>
            <person name="Lipzen A."/>
            <person name="Clum A."/>
            <person name="Barry K."/>
            <person name="Grigoriev I.V."/>
            <person name="Martin F.M."/>
            <person name="Stajich J.E."/>
            <person name="Smith M.E."/>
            <person name="Bonito G."/>
            <person name="Spatafora J.W."/>
        </authorList>
    </citation>
    <scope>NUCLEOTIDE SEQUENCE [LARGE SCALE GENOMIC DNA]</scope>
    <source>
        <strain evidence="1 2">GMNB39</strain>
    </source>
</reference>
<evidence type="ECO:0000313" key="1">
    <source>
        <dbReference type="EMBL" id="RUP44917.1"/>
    </source>
</evidence>
<proteinExistence type="predicted"/>
<dbReference type="EMBL" id="RBNI01008150">
    <property type="protein sequence ID" value="RUP44917.1"/>
    <property type="molecule type" value="Genomic_DNA"/>
</dbReference>
<gene>
    <name evidence="1" type="ORF">BC936DRAFT_148861</name>
</gene>
<organism evidence="1 2">
    <name type="scientific">Jimgerdemannia flammicorona</name>
    <dbReference type="NCBI Taxonomy" id="994334"/>
    <lineage>
        <taxon>Eukaryota</taxon>
        <taxon>Fungi</taxon>
        <taxon>Fungi incertae sedis</taxon>
        <taxon>Mucoromycota</taxon>
        <taxon>Mucoromycotina</taxon>
        <taxon>Endogonomycetes</taxon>
        <taxon>Endogonales</taxon>
        <taxon>Endogonaceae</taxon>
        <taxon>Jimgerdemannia</taxon>
    </lineage>
</organism>
<comment type="caution">
    <text evidence="1">The sequence shown here is derived from an EMBL/GenBank/DDBJ whole genome shotgun (WGS) entry which is preliminary data.</text>
</comment>
<keyword evidence="2" id="KW-1185">Reference proteome</keyword>
<dbReference type="AlphaFoldDB" id="A0A433D245"/>
<protein>
    <submittedName>
        <fullName evidence="1">Uncharacterized protein</fullName>
    </submittedName>
</protein>
<dbReference type="Proteomes" id="UP000268093">
    <property type="component" value="Unassembled WGS sequence"/>
</dbReference>